<keyword evidence="3" id="KW-1185">Reference proteome</keyword>
<dbReference type="Proteomes" id="UP000324646">
    <property type="component" value="Chromosome"/>
</dbReference>
<evidence type="ECO:0000256" key="1">
    <source>
        <dbReference type="SAM" id="Phobius"/>
    </source>
</evidence>
<dbReference type="RefSeq" id="WP_148810562.1">
    <property type="nucleotide sequence ID" value="NZ_CP042243.1"/>
</dbReference>
<reference evidence="2 3" key="1">
    <citation type="submission" date="2019-07" db="EMBL/GenBank/DDBJ databases">
        <title>Complete genome of Crassaminicella thermophila SY095.</title>
        <authorList>
            <person name="Li X."/>
        </authorList>
    </citation>
    <scope>NUCLEOTIDE SEQUENCE [LARGE SCALE GENOMIC DNA]</scope>
    <source>
        <strain evidence="2 3">SY095</strain>
    </source>
</reference>
<evidence type="ECO:0000313" key="2">
    <source>
        <dbReference type="EMBL" id="QEK13390.1"/>
    </source>
</evidence>
<dbReference type="EMBL" id="CP042243">
    <property type="protein sequence ID" value="QEK13390.1"/>
    <property type="molecule type" value="Genomic_DNA"/>
</dbReference>
<name>A0A5C0SGR4_CRATE</name>
<protein>
    <recommendedName>
        <fullName evidence="4">DUF948 domain-containing protein</fullName>
    </recommendedName>
</protein>
<feature type="transmembrane region" description="Helical" evidence="1">
    <location>
        <begin position="12"/>
        <end position="33"/>
    </location>
</feature>
<keyword evidence="1" id="KW-1133">Transmembrane helix</keyword>
<gene>
    <name evidence="2" type="ORF">FQB35_14535</name>
</gene>
<proteinExistence type="predicted"/>
<dbReference type="AlphaFoldDB" id="A0A5C0SGR4"/>
<accession>A0A5C0SGR4</accession>
<sequence>MNVQISLGDLGIMLLGTALLVLIIYAICLLKNLNDTVKVFKKVLQNNQYNIDKILDQAPSIAQNIESISSDLSNDVKAIQGTINQIVGTTEVAASTLAENNDVLSKVIGAIQIIYSIREFFNGFKSKKIVLKKES</sequence>
<dbReference type="KEGG" id="crs:FQB35_14535"/>
<keyword evidence="1" id="KW-0472">Membrane</keyword>
<organism evidence="2 3">
    <name type="scientific">Crassaminicella thermophila</name>
    <dbReference type="NCBI Taxonomy" id="2599308"/>
    <lineage>
        <taxon>Bacteria</taxon>
        <taxon>Bacillati</taxon>
        <taxon>Bacillota</taxon>
        <taxon>Clostridia</taxon>
        <taxon>Eubacteriales</taxon>
        <taxon>Clostridiaceae</taxon>
        <taxon>Crassaminicella</taxon>
    </lineage>
</organism>
<keyword evidence="1" id="KW-0812">Transmembrane</keyword>
<dbReference type="OrthoDB" id="1955341at2"/>
<evidence type="ECO:0008006" key="4">
    <source>
        <dbReference type="Google" id="ProtNLM"/>
    </source>
</evidence>
<evidence type="ECO:0000313" key="3">
    <source>
        <dbReference type="Proteomes" id="UP000324646"/>
    </source>
</evidence>